<name>A0ABN2FAS2_9ACTN</name>
<proteinExistence type="predicted"/>
<protein>
    <recommendedName>
        <fullName evidence="3">Nuclear transport factor 2 family protein</fullName>
    </recommendedName>
</protein>
<keyword evidence="2" id="KW-1185">Reference proteome</keyword>
<dbReference type="Proteomes" id="UP001501319">
    <property type="component" value="Unassembled WGS sequence"/>
</dbReference>
<comment type="caution">
    <text evidence="1">The sequence shown here is derived from an EMBL/GenBank/DDBJ whole genome shotgun (WGS) entry which is preliminary data.</text>
</comment>
<dbReference type="EMBL" id="BAAANE010000004">
    <property type="protein sequence ID" value="GAA1635959.1"/>
    <property type="molecule type" value="Genomic_DNA"/>
</dbReference>
<reference evidence="1 2" key="1">
    <citation type="journal article" date="2019" name="Int. J. Syst. Evol. Microbiol.">
        <title>The Global Catalogue of Microorganisms (GCM) 10K type strain sequencing project: providing services to taxonomists for standard genome sequencing and annotation.</title>
        <authorList>
            <consortium name="The Broad Institute Genomics Platform"/>
            <consortium name="The Broad Institute Genome Sequencing Center for Infectious Disease"/>
            <person name="Wu L."/>
            <person name="Ma J."/>
        </authorList>
    </citation>
    <scope>NUCLEOTIDE SEQUENCE [LARGE SCALE GENOMIC DNA]</scope>
    <source>
        <strain evidence="1 2">JCM 14306</strain>
    </source>
</reference>
<evidence type="ECO:0000313" key="1">
    <source>
        <dbReference type="EMBL" id="GAA1635959.1"/>
    </source>
</evidence>
<evidence type="ECO:0000313" key="2">
    <source>
        <dbReference type="Proteomes" id="UP001501319"/>
    </source>
</evidence>
<accession>A0ABN2FAS2</accession>
<dbReference type="Gene3D" id="3.10.450.50">
    <property type="match status" value="1"/>
</dbReference>
<gene>
    <name evidence="1" type="ORF">GCM10009744_26180</name>
</gene>
<evidence type="ECO:0008006" key="3">
    <source>
        <dbReference type="Google" id="ProtNLM"/>
    </source>
</evidence>
<organism evidence="1 2">
    <name type="scientific">Kribbella alba</name>
    <dbReference type="NCBI Taxonomy" id="190197"/>
    <lineage>
        <taxon>Bacteria</taxon>
        <taxon>Bacillati</taxon>
        <taxon>Actinomycetota</taxon>
        <taxon>Actinomycetes</taxon>
        <taxon>Propionibacteriales</taxon>
        <taxon>Kribbellaceae</taxon>
        <taxon>Kribbella</taxon>
    </lineage>
</organism>
<dbReference type="SUPFAM" id="SSF54427">
    <property type="entry name" value="NTF2-like"/>
    <property type="match status" value="1"/>
</dbReference>
<dbReference type="InterPro" id="IPR032710">
    <property type="entry name" value="NTF2-like_dom_sf"/>
</dbReference>
<sequence>MADGNLAVLRYRSAIEISVQGQEPGKLEAWHLDCYRRDDNGTWRIRWSQATAITWTGEPPGGRPRA</sequence>